<proteinExistence type="predicted"/>
<accession>A0A5R8MJ09</accession>
<dbReference type="AlphaFoldDB" id="A0A5R8MJ09"/>
<keyword evidence="2" id="KW-1185">Reference proteome</keyword>
<gene>
    <name evidence="1" type="ORF">FEI13_06870</name>
</gene>
<dbReference type="RefSeq" id="WP_138180699.1">
    <property type="nucleotide sequence ID" value="NZ_VBUI01000008.1"/>
</dbReference>
<name>A0A5R8MJ09_9GAMM</name>
<sequence length="72" mass="7877">MTEIVTTSTLTCPECGHRKTETMPTDACQYFYECEQCHRLLTPQAGDCCVFCSYGDVPCPPVQQESGCCGGD</sequence>
<dbReference type="NCBIfam" id="NF041374">
    <property type="entry name" value="GDCCVxC"/>
    <property type="match status" value="1"/>
</dbReference>
<dbReference type="InterPro" id="IPR047677">
    <property type="entry name" value="GDCCVxC"/>
</dbReference>
<organism evidence="1 2">
    <name type="scientific">Halomonas urmiana</name>
    <dbReference type="NCBI Taxonomy" id="490901"/>
    <lineage>
        <taxon>Bacteria</taxon>
        <taxon>Pseudomonadati</taxon>
        <taxon>Pseudomonadota</taxon>
        <taxon>Gammaproteobacteria</taxon>
        <taxon>Oceanospirillales</taxon>
        <taxon>Halomonadaceae</taxon>
        <taxon>Halomonas</taxon>
    </lineage>
</organism>
<reference evidence="1 2" key="1">
    <citation type="journal article" date="2007" name="Int. J. Syst. Evol. Microbiol.">
        <title>Halomonas saccharevitans sp. nov., Halomonas arcis sp. nov. and Halomonas subterranea sp. nov., halophilic bacteria isolated from hypersaline environments of China.</title>
        <authorList>
            <person name="Xu X.W."/>
            <person name="Wu Y.H."/>
            <person name="Zhou Z."/>
            <person name="Wang C.S."/>
            <person name="Zhou Y.G."/>
            <person name="Zhang H.B."/>
            <person name="Wang Y."/>
            <person name="Wu M."/>
        </authorList>
    </citation>
    <scope>NUCLEOTIDE SEQUENCE [LARGE SCALE GENOMIC DNA]</scope>
    <source>
        <strain evidence="1 2">TBZ3</strain>
    </source>
</reference>
<dbReference type="EMBL" id="VBUI01000008">
    <property type="protein sequence ID" value="TLF51946.1"/>
    <property type="molecule type" value="Genomic_DNA"/>
</dbReference>
<comment type="caution">
    <text evidence="1">The sequence shown here is derived from an EMBL/GenBank/DDBJ whole genome shotgun (WGS) entry which is preliminary data.</text>
</comment>
<dbReference type="OrthoDB" id="332228at2"/>
<evidence type="ECO:0000313" key="2">
    <source>
        <dbReference type="Proteomes" id="UP000306973"/>
    </source>
</evidence>
<evidence type="ECO:0000313" key="1">
    <source>
        <dbReference type="EMBL" id="TLF51946.1"/>
    </source>
</evidence>
<dbReference type="Proteomes" id="UP000306973">
    <property type="component" value="Unassembled WGS sequence"/>
</dbReference>
<protein>
    <submittedName>
        <fullName evidence="1">Uncharacterized protein</fullName>
    </submittedName>
</protein>